<protein>
    <submittedName>
        <fullName evidence="1">Uncharacterized protein</fullName>
    </submittedName>
</protein>
<evidence type="ECO:0000313" key="2">
    <source>
        <dbReference type="Proteomes" id="UP000092713"/>
    </source>
</evidence>
<accession>A0A1A7CAD2</accession>
<evidence type="ECO:0000313" key="1">
    <source>
        <dbReference type="EMBL" id="OBV41268.1"/>
    </source>
</evidence>
<dbReference type="EMBL" id="LOCQ01000036">
    <property type="protein sequence ID" value="OBV41268.1"/>
    <property type="molecule type" value="Genomic_DNA"/>
</dbReference>
<gene>
    <name evidence="1" type="ORF">ASR47_102724</name>
</gene>
<sequence length="140" mass="15537">MAYNAGIPFSMSFMSPILKKSLLIVAGLLLAMLMAVWLSVKINAAEHAKLYAQAWSPSGKCVINTYAPAYGSGTVSNIVRSLSTQSFFRVYDKQGDMLESTEWVLDLHEDGLQDFARWGNERAIYPTDMGYEGWTLPQCA</sequence>
<organism evidence="1 2">
    <name type="scientific">Janthinobacterium psychrotolerans</name>
    <dbReference type="NCBI Taxonomy" id="1747903"/>
    <lineage>
        <taxon>Bacteria</taxon>
        <taxon>Pseudomonadati</taxon>
        <taxon>Pseudomonadota</taxon>
        <taxon>Betaproteobacteria</taxon>
        <taxon>Burkholderiales</taxon>
        <taxon>Oxalobacteraceae</taxon>
        <taxon>Janthinobacterium</taxon>
    </lineage>
</organism>
<dbReference type="Proteomes" id="UP000092713">
    <property type="component" value="Unassembled WGS sequence"/>
</dbReference>
<proteinExistence type="predicted"/>
<keyword evidence="2" id="KW-1185">Reference proteome</keyword>
<name>A0A1A7CAD2_9BURK</name>
<dbReference type="STRING" id="1747903.ASR47_102724"/>
<comment type="caution">
    <text evidence="1">The sequence shown here is derived from an EMBL/GenBank/DDBJ whole genome shotgun (WGS) entry which is preliminary data.</text>
</comment>
<reference evidence="1 2" key="1">
    <citation type="submission" date="2016-04" db="EMBL/GenBank/DDBJ databases">
        <title>Draft genome sequence of Janthinobacterium psychrotolerans sp. nov., isolated from freshwater sediments in Denmark.</title>
        <authorList>
            <person name="Gong X."/>
            <person name="Skrivergaard S."/>
            <person name="Korsgaard B.S."/>
            <person name="Schreiber L."/>
            <person name="Marshall I.P."/>
            <person name="Finster K."/>
            <person name="Schramm A."/>
        </authorList>
    </citation>
    <scope>NUCLEOTIDE SEQUENCE [LARGE SCALE GENOMIC DNA]</scope>
    <source>
        <strain evidence="1 2">S3-2</strain>
    </source>
</reference>
<dbReference type="AlphaFoldDB" id="A0A1A7CAD2"/>